<dbReference type="PANTHER" id="PTHR38790">
    <property type="entry name" value="2EXR DOMAIN-CONTAINING PROTEIN-RELATED"/>
    <property type="match status" value="1"/>
</dbReference>
<organism evidence="1 2">
    <name type="scientific">Ophiobolus disseminans</name>
    <dbReference type="NCBI Taxonomy" id="1469910"/>
    <lineage>
        <taxon>Eukaryota</taxon>
        <taxon>Fungi</taxon>
        <taxon>Dikarya</taxon>
        <taxon>Ascomycota</taxon>
        <taxon>Pezizomycotina</taxon>
        <taxon>Dothideomycetes</taxon>
        <taxon>Pleosporomycetidae</taxon>
        <taxon>Pleosporales</taxon>
        <taxon>Pleosporineae</taxon>
        <taxon>Phaeosphaeriaceae</taxon>
        <taxon>Ophiobolus</taxon>
    </lineage>
</organism>
<proteinExistence type="predicted"/>
<dbReference type="PANTHER" id="PTHR38790:SF4">
    <property type="entry name" value="2EXR DOMAIN-CONTAINING PROTEIN"/>
    <property type="match status" value="1"/>
</dbReference>
<gene>
    <name evidence="1" type="ORF">CC86DRAFT_282473</name>
</gene>
<protein>
    <submittedName>
        <fullName evidence="1">Uncharacterized protein</fullName>
    </submittedName>
</protein>
<reference evidence="1" key="1">
    <citation type="journal article" date="2020" name="Stud. Mycol.">
        <title>101 Dothideomycetes genomes: a test case for predicting lifestyles and emergence of pathogens.</title>
        <authorList>
            <person name="Haridas S."/>
            <person name="Albert R."/>
            <person name="Binder M."/>
            <person name="Bloem J."/>
            <person name="Labutti K."/>
            <person name="Salamov A."/>
            <person name="Andreopoulos B."/>
            <person name="Baker S."/>
            <person name="Barry K."/>
            <person name="Bills G."/>
            <person name="Bluhm B."/>
            <person name="Cannon C."/>
            <person name="Castanera R."/>
            <person name="Culley D."/>
            <person name="Daum C."/>
            <person name="Ezra D."/>
            <person name="Gonzalez J."/>
            <person name="Henrissat B."/>
            <person name="Kuo A."/>
            <person name="Liang C."/>
            <person name="Lipzen A."/>
            <person name="Lutzoni F."/>
            <person name="Magnuson J."/>
            <person name="Mondo S."/>
            <person name="Nolan M."/>
            <person name="Ohm R."/>
            <person name="Pangilinan J."/>
            <person name="Park H.-J."/>
            <person name="Ramirez L."/>
            <person name="Alfaro M."/>
            <person name="Sun H."/>
            <person name="Tritt A."/>
            <person name="Yoshinaga Y."/>
            <person name="Zwiers L.-H."/>
            <person name="Turgeon B."/>
            <person name="Goodwin S."/>
            <person name="Spatafora J."/>
            <person name="Crous P."/>
            <person name="Grigoriev I."/>
        </authorList>
    </citation>
    <scope>NUCLEOTIDE SEQUENCE</scope>
    <source>
        <strain evidence="1">CBS 113818</strain>
    </source>
</reference>
<accession>A0A6A7AE52</accession>
<dbReference type="EMBL" id="MU006218">
    <property type="protein sequence ID" value="KAF2831590.1"/>
    <property type="molecule type" value="Genomic_DNA"/>
</dbReference>
<dbReference type="AlphaFoldDB" id="A0A6A7AE52"/>
<sequence length="222" mass="25540">MRRSIAPPYTPRDKFEMTELSPILSKEGITESNAQSSRLLRLPAELRTKIFAHTLGGHEMRFSWQDKGCKRPSKRIFGIRRRSDNSALMREERKMLLNITLISRQIYTETGLLPFAVNTFPFTMLPDAEQEKWFAQKLLVAQQNAITTVRCPVQKMFFEFEAGPVASRHCTGTFKQLGSLQCLVLEAENFQLSREEKEIVVKKIRTVNGKDMLKVVFLDGKI</sequence>
<dbReference type="Proteomes" id="UP000799424">
    <property type="component" value="Unassembled WGS sequence"/>
</dbReference>
<evidence type="ECO:0000313" key="1">
    <source>
        <dbReference type="EMBL" id="KAF2831590.1"/>
    </source>
</evidence>
<evidence type="ECO:0000313" key="2">
    <source>
        <dbReference type="Proteomes" id="UP000799424"/>
    </source>
</evidence>
<name>A0A6A7AE52_9PLEO</name>
<dbReference type="OrthoDB" id="5413827at2759"/>
<keyword evidence="2" id="KW-1185">Reference proteome</keyword>